<proteinExistence type="predicted"/>
<organism evidence="2 3">
    <name type="scientific">Chlorella vulgaris</name>
    <name type="common">Green alga</name>
    <dbReference type="NCBI Taxonomy" id="3077"/>
    <lineage>
        <taxon>Eukaryota</taxon>
        <taxon>Viridiplantae</taxon>
        <taxon>Chlorophyta</taxon>
        <taxon>core chlorophytes</taxon>
        <taxon>Trebouxiophyceae</taxon>
        <taxon>Chlorellales</taxon>
        <taxon>Chlorellaceae</taxon>
        <taxon>Chlorella clade</taxon>
        <taxon>Chlorella</taxon>
    </lineage>
</organism>
<reference evidence="2" key="1">
    <citation type="journal article" date="2019" name="Plant J.">
        <title>Chlorella vulgaris genome assembly and annotation reveals the molecular basis for metabolic acclimation to high light conditions.</title>
        <authorList>
            <person name="Cecchin M."/>
            <person name="Marcolungo L."/>
            <person name="Rossato M."/>
            <person name="Girolomoni L."/>
            <person name="Cosentino E."/>
            <person name="Cuine S."/>
            <person name="Li-Beisson Y."/>
            <person name="Delledonne M."/>
            <person name="Ballottari M."/>
        </authorList>
    </citation>
    <scope>NUCLEOTIDE SEQUENCE</scope>
    <source>
        <strain evidence="2">211/11P</strain>
    </source>
</reference>
<dbReference type="InterPro" id="IPR005062">
    <property type="entry name" value="SAC3/GANP/THP3_conserved"/>
</dbReference>
<dbReference type="PANTHER" id="PTHR12436:SF4">
    <property type="entry name" value="LEUKOCYTE RECEPTOR CLUSTER MEMBER 8"/>
    <property type="match status" value="1"/>
</dbReference>
<dbReference type="OrthoDB" id="199574at2759"/>
<keyword evidence="3" id="KW-1185">Reference proteome</keyword>
<dbReference type="Pfam" id="PF03399">
    <property type="entry name" value="SAC3_GANP"/>
    <property type="match status" value="1"/>
</dbReference>
<name>A0A9D4TWC0_CHLVU</name>
<dbReference type="PANTHER" id="PTHR12436">
    <property type="entry name" value="80 KDA MCM3-ASSOCIATED PROTEIN"/>
    <property type="match status" value="1"/>
</dbReference>
<dbReference type="AlphaFoldDB" id="A0A9D4TWC0"/>
<dbReference type="InterPro" id="IPR045107">
    <property type="entry name" value="SAC3/GANP/THP3"/>
</dbReference>
<dbReference type="GO" id="GO:0005634">
    <property type="term" value="C:nucleus"/>
    <property type="evidence" value="ECO:0007669"/>
    <property type="project" value="TreeGrafter"/>
</dbReference>
<gene>
    <name evidence="2" type="ORF">D9Q98_002396</name>
</gene>
<reference evidence="2" key="2">
    <citation type="submission" date="2020-11" db="EMBL/GenBank/DDBJ databases">
        <authorList>
            <person name="Cecchin M."/>
            <person name="Marcolungo L."/>
            <person name="Rossato M."/>
            <person name="Girolomoni L."/>
            <person name="Cosentino E."/>
            <person name="Cuine S."/>
            <person name="Li-Beisson Y."/>
            <person name="Delledonne M."/>
            <person name="Ballottari M."/>
        </authorList>
    </citation>
    <scope>NUCLEOTIDE SEQUENCE</scope>
    <source>
        <strain evidence="2">211/11P</strain>
        <tissue evidence="2">Whole cell</tissue>
    </source>
</reference>
<comment type="caution">
    <text evidence="2">The sequence shown here is derived from an EMBL/GenBank/DDBJ whole genome shotgun (WGS) entry which is preliminary data.</text>
</comment>
<protein>
    <recommendedName>
        <fullName evidence="1">SAC3/GANP/THP3 conserved domain-containing protein</fullName>
    </recommendedName>
</protein>
<accession>A0A9D4TWC0</accession>
<evidence type="ECO:0000313" key="2">
    <source>
        <dbReference type="EMBL" id="KAI3436343.1"/>
    </source>
</evidence>
<dbReference type="Proteomes" id="UP001055712">
    <property type="component" value="Unassembled WGS sequence"/>
</dbReference>
<feature type="domain" description="SAC3/GANP/THP3 conserved" evidence="1">
    <location>
        <begin position="122"/>
        <end position="203"/>
    </location>
</feature>
<evidence type="ECO:0000313" key="3">
    <source>
        <dbReference type="Proteomes" id="UP001055712"/>
    </source>
</evidence>
<dbReference type="Gene3D" id="1.25.40.990">
    <property type="match status" value="1"/>
</dbReference>
<sequence>MSGIKRKKATVGSPANKKLAGSIESLMARLEKTNASFLQQAATSSMQTQLAQVKASSDTAFATSSPSLASLPVDQQELARRLERQQRFQEEKAAAAAAAGIKAPAKTLVAIRSEQGTARGQNQSLEKDYLRLTALPSAADVRPPEVLRQALELVKQRWTAGWEYKEACNQLKSIRQDLTVQHIRNSLTVQVYETHARIAIEVSDWAEYRQCHSVLQKLFADGLRGEQREFLAYGLLYAAATGRDVLAYEMSEAFGGSSSARSNSSSSSSCSGGGSSSGGGGGLAGDRFVGHALAVCRAYLGGDFVEFLRLYEAAPRMAPYLQDLLLAKLRGRAYQTVLAAFQPAVPLAALSGWFGFSKKKEAATFLRERGAVLAGGLLDIKASRAAAACTRH</sequence>
<dbReference type="EMBL" id="SIDB01000002">
    <property type="protein sequence ID" value="KAI3436343.1"/>
    <property type="molecule type" value="Genomic_DNA"/>
</dbReference>
<evidence type="ECO:0000259" key="1">
    <source>
        <dbReference type="Pfam" id="PF03399"/>
    </source>
</evidence>